<comment type="caution">
    <text evidence="1">The sequence shown here is derived from an EMBL/GenBank/DDBJ whole genome shotgun (WGS) entry which is preliminary data.</text>
</comment>
<name>A0A818RYY3_9BILA</name>
<evidence type="ECO:0000313" key="2">
    <source>
        <dbReference type="Proteomes" id="UP000663868"/>
    </source>
</evidence>
<dbReference type="EMBL" id="CAJOBB010000375">
    <property type="protein sequence ID" value="CAF3665169.1"/>
    <property type="molecule type" value="Genomic_DNA"/>
</dbReference>
<sequence length="311" mass="36941">MVNSNLTSLSLDLGHICFAIVLMPFVPALEHFEVRLHDVYNGRSAFKPEFLQKRKWPTKVKSLRFIAYDQYMNTASFCAFVQRFSLSLEHLSFYMSTHERYLMSTHCNFEHYLLDYLPHLKQIDFCVSSGVMNVEIDRREKFDHWTKRQVISIFHYRKFHTRFTLPFTFDRLEHISNEFVDYHCNFYQSNDALSLPSVVRITFHSYRKLNRRLFTFLQRTCSFLRYLCFQEFCNLGDDLIGDTESTLPTVSELCFYNNRDSIDLPILHRIFSLLPNLVHVTAQQRNITTIDIINNNINVLGRIIKVTIAER</sequence>
<dbReference type="Proteomes" id="UP000663868">
    <property type="component" value="Unassembled WGS sequence"/>
</dbReference>
<proteinExistence type="predicted"/>
<reference evidence="1" key="1">
    <citation type="submission" date="2021-02" db="EMBL/GenBank/DDBJ databases">
        <authorList>
            <person name="Nowell W R."/>
        </authorList>
    </citation>
    <scope>NUCLEOTIDE SEQUENCE</scope>
</reference>
<evidence type="ECO:0000313" key="1">
    <source>
        <dbReference type="EMBL" id="CAF3665169.1"/>
    </source>
</evidence>
<accession>A0A818RYY3</accession>
<protein>
    <submittedName>
        <fullName evidence="1">Uncharacterized protein</fullName>
    </submittedName>
</protein>
<organism evidence="1 2">
    <name type="scientific">Adineta steineri</name>
    <dbReference type="NCBI Taxonomy" id="433720"/>
    <lineage>
        <taxon>Eukaryota</taxon>
        <taxon>Metazoa</taxon>
        <taxon>Spiralia</taxon>
        <taxon>Gnathifera</taxon>
        <taxon>Rotifera</taxon>
        <taxon>Eurotatoria</taxon>
        <taxon>Bdelloidea</taxon>
        <taxon>Adinetida</taxon>
        <taxon>Adinetidae</taxon>
        <taxon>Adineta</taxon>
    </lineage>
</organism>
<gene>
    <name evidence="1" type="ORF">KXQ929_LOCUS8588</name>
</gene>
<dbReference type="AlphaFoldDB" id="A0A818RYY3"/>
<dbReference type="SUPFAM" id="SSF52047">
    <property type="entry name" value="RNI-like"/>
    <property type="match status" value="1"/>
</dbReference>